<dbReference type="InterPro" id="IPR000734">
    <property type="entry name" value="TAG_lipase"/>
</dbReference>
<keyword evidence="9" id="KW-1185">Reference proteome</keyword>
<sequence length="489" mass="56031">MQQLPLACFLSLIRPPGVAFEDGYLQILPVDKAKCPFVKDSNDITFRLYTRHNPIMFQELKIDDDESLFASHINFHDPTVIYFSAFLEQPDDGSGLQVREAYMLRGDTNFIILDLSRLEAGPWYFTAAENTWYIGNFAAKFIDYLVSRGLDLKKTHLIGHSLGAQSAGVAGSALKSGRVSRITGLDPAFPLFDKLPLSQRLDPSDAEFVDVIHTDAGIFGYNRPTGHVDFYPNGGISPQPGCELEIVLHEQRLLNKCDGTAQPHGYYSFTLDVKNKTNNFEERLTQYFNHIDELKSNSDKDDIKTTIKVNTENTKEVTIETQKHKFDKHDKRNKTRKTSNNKERHVQKHIDAEFETLEKLNKESNNFKREKRITLDNVKFISDDISKFNDEVTRNSDTKPHKREKRFISFFRNDNDENFLLKMLDFLVKNRKNVLPVVTVMREINTLVKNANGELSHFTKERNNYIAKGVDCPSLGADNESPWNVLPDD</sequence>
<dbReference type="Proteomes" id="UP001153292">
    <property type="component" value="Chromosome 26"/>
</dbReference>
<accession>A0ABN8B6L7</accession>
<evidence type="ECO:0000256" key="3">
    <source>
        <dbReference type="ARBA" id="ARBA00022525"/>
    </source>
</evidence>
<evidence type="ECO:0000256" key="2">
    <source>
        <dbReference type="ARBA" id="ARBA00010701"/>
    </source>
</evidence>
<dbReference type="PANTHER" id="PTHR11610:SF169">
    <property type="entry name" value="GH15759P-RELATED"/>
    <property type="match status" value="1"/>
</dbReference>
<evidence type="ECO:0000256" key="1">
    <source>
        <dbReference type="ARBA" id="ARBA00004613"/>
    </source>
</evidence>
<name>A0ABN8B6L7_CHISP</name>
<dbReference type="Pfam" id="PF00151">
    <property type="entry name" value="Lipase"/>
    <property type="match status" value="1"/>
</dbReference>
<evidence type="ECO:0000313" key="9">
    <source>
        <dbReference type="Proteomes" id="UP001153292"/>
    </source>
</evidence>
<keyword evidence="3" id="KW-0964">Secreted</keyword>
<comment type="subcellular location">
    <subcellularLocation>
        <location evidence="1">Secreted</location>
    </subcellularLocation>
</comment>
<feature type="compositionally biased region" description="Basic and acidic residues" evidence="6">
    <location>
        <begin position="321"/>
        <end position="330"/>
    </location>
</feature>
<dbReference type="SUPFAM" id="SSF53474">
    <property type="entry name" value="alpha/beta-Hydrolases"/>
    <property type="match status" value="1"/>
</dbReference>
<evidence type="ECO:0000256" key="6">
    <source>
        <dbReference type="SAM" id="MobiDB-lite"/>
    </source>
</evidence>
<feature type="domain" description="Lipase" evidence="7">
    <location>
        <begin position="40"/>
        <end position="247"/>
    </location>
</feature>
<protein>
    <recommendedName>
        <fullName evidence="7">Lipase domain-containing protein</fullName>
    </recommendedName>
</protein>
<feature type="region of interest" description="Disordered" evidence="6">
    <location>
        <begin position="321"/>
        <end position="346"/>
    </location>
</feature>
<dbReference type="Gene3D" id="3.40.50.1820">
    <property type="entry name" value="alpha/beta hydrolase"/>
    <property type="match status" value="1"/>
</dbReference>
<dbReference type="CDD" id="cd00707">
    <property type="entry name" value="Pancreat_lipase_like"/>
    <property type="match status" value="1"/>
</dbReference>
<keyword evidence="5" id="KW-0175">Coiled coil</keyword>
<evidence type="ECO:0000256" key="5">
    <source>
        <dbReference type="SAM" id="Coils"/>
    </source>
</evidence>
<reference evidence="8" key="1">
    <citation type="submission" date="2021-12" db="EMBL/GenBank/DDBJ databases">
        <authorList>
            <person name="King R."/>
        </authorList>
    </citation>
    <scope>NUCLEOTIDE SEQUENCE</scope>
</reference>
<dbReference type="InterPro" id="IPR033906">
    <property type="entry name" value="Lipase_N"/>
</dbReference>
<evidence type="ECO:0000256" key="4">
    <source>
        <dbReference type="RuleBase" id="RU004262"/>
    </source>
</evidence>
<comment type="similarity">
    <text evidence="2 4">Belongs to the AB hydrolase superfamily. Lipase family.</text>
</comment>
<dbReference type="InterPro" id="IPR029058">
    <property type="entry name" value="AB_hydrolase_fold"/>
</dbReference>
<dbReference type="EMBL" id="OU963919">
    <property type="protein sequence ID" value="CAH0403985.1"/>
    <property type="molecule type" value="Genomic_DNA"/>
</dbReference>
<dbReference type="PANTHER" id="PTHR11610">
    <property type="entry name" value="LIPASE"/>
    <property type="match status" value="1"/>
</dbReference>
<evidence type="ECO:0000313" key="8">
    <source>
        <dbReference type="EMBL" id="CAH0403985.1"/>
    </source>
</evidence>
<proteinExistence type="inferred from homology"/>
<organism evidence="8 9">
    <name type="scientific">Chilo suppressalis</name>
    <name type="common">Asiatic rice borer moth</name>
    <dbReference type="NCBI Taxonomy" id="168631"/>
    <lineage>
        <taxon>Eukaryota</taxon>
        <taxon>Metazoa</taxon>
        <taxon>Ecdysozoa</taxon>
        <taxon>Arthropoda</taxon>
        <taxon>Hexapoda</taxon>
        <taxon>Insecta</taxon>
        <taxon>Pterygota</taxon>
        <taxon>Neoptera</taxon>
        <taxon>Endopterygota</taxon>
        <taxon>Lepidoptera</taxon>
        <taxon>Glossata</taxon>
        <taxon>Ditrysia</taxon>
        <taxon>Pyraloidea</taxon>
        <taxon>Crambidae</taxon>
        <taxon>Crambinae</taxon>
        <taxon>Chilo</taxon>
    </lineage>
</organism>
<feature type="coiled-coil region" evidence="5">
    <location>
        <begin position="350"/>
        <end position="377"/>
    </location>
</feature>
<evidence type="ECO:0000259" key="7">
    <source>
        <dbReference type="Pfam" id="PF00151"/>
    </source>
</evidence>
<dbReference type="InterPro" id="IPR013818">
    <property type="entry name" value="Lipase"/>
</dbReference>
<gene>
    <name evidence="8" type="ORF">CHILSU_LOCUS7284</name>
</gene>